<reference evidence="2" key="1">
    <citation type="submission" date="2022-11" db="EMBL/GenBank/DDBJ databases">
        <authorList>
            <person name="Petersen C."/>
        </authorList>
    </citation>
    <scope>NUCLEOTIDE SEQUENCE</scope>
    <source>
        <strain evidence="2">IBT 20477</strain>
    </source>
</reference>
<feature type="region of interest" description="Disordered" evidence="1">
    <location>
        <begin position="182"/>
        <end position="205"/>
    </location>
</feature>
<dbReference type="EMBL" id="JAPQKQ010000003">
    <property type="protein sequence ID" value="KAJ5202888.1"/>
    <property type="molecule type" value="Genomic_DNA"/>
</dbReference>
<dbReference type="AlphaFoldDB" id="A0A9W9MKD4"/>
<name>A0A9W9MKD4_9EURO</name>
<evidence type="ECO:0000313" key="2">
    <source>
        <dbReference type="EMBL" id="KAJ5202888.1"/>
    </source>
</evidence>
<dbReference type="Proteomes" id="UP001150942">
    <property type="component" value="Unassembled WGS sequence"/>
</dbReference>
<evidence type="ECO:0000256" key="1">
    <source>
        <dbReference type="SAM" id="MobiDB-lite"/>
    </source>
</evidence>
<accession>A0A9W9MKD4</accession>
<sequence>MDHPTSPCPCDRPAKRQCRVSHDLEDENKLQSHLQQSTDGATIEAEVPVPTPGSLTAEFMKLLHYNDALATLALKLLDLYFCLWECYVVKSAEKIRLEEEQRQLQESNEWLASDSDILLQLCDEQALILWDRKRAVQALCNGVVSALQASVPKAFHTVILALDLHAIWQECSGIPTPPPCLATDSQNSRQIPSDEGEPAGEETSGSSVIECLFHPTYEKLSAFRWTGPDPLSMSTQASDLFLYMSAFAFPKEVDWVETRLVLFDRKTGESIGEHLFFLPRVETALGNLCRVRGQLLDTIYDFGAIGNSFRLSLRPRMELLQYSSQSTLSPLGTLPTTLSLDPEFFVHKKLGGYK</sequence>
<organism evidence="2 3">
    <name type="scientific">Penicillium cf. viridicatum</name>
    <dbReference type="NCBI Taxonomy" id="2972119"/>
    <lineage>
        <taxon>Eukaryota</taxon>
        <taxon>Fungi</taxon>
        <taxon>Dikarya</taxon>
        <taxon>Ascomycota</taxon>
        <taxon>Pezizomycotina</taxon>
        <taxon>Eurotiomycetes</taxon>
        <taxon>Eurotiomycetidae</taxon>
        <taxon>Eurotiales</taxon>
        <taxon>Aspergillaceae</taxon>
        <taxon>Penicillium</taxon>
    </lineage>
</organism>
<protein>
    <submittedName>
        <fullName evidence="2">Uncharacterized protein</fullName>
    </submittedName>
</protein>
<evidence type="ECO:0000313" key="3">
    <source>
        <dbReference type="Proteomes" id="UP001150942"/>
    </source>
</evidence>
<dbReference type="OrthoDB" id="4349275at2759"/>
<keyword evidence="3" id="KW-1185">Reference proteome</keyword>
<proteinExistence type="predicted"/>
<gene>
    <name evidence="2" type="ORF">N7449_004967</name>
</gene>
<comment type="caution">
    <text evidence="2">The sequence shown here is derived from an EMBL/GenBank/DDBJ whole genome shotgun (WGS) entry which is preliminary data.</text>
</comment>
<reference evidence="2" key="2">
    <citation type="journal article" date="2023" name="IMA Fungus">
        <title>Comparative genomic study of the Penicillium genus elucidates a diverse pangenome and 15 lateral gene transfer events.</title>
        <authorList>
            <person name="Petersen C."/>
            <person name="Sorensen T."/>
            <person name="Nielsen M.R."/>
            <person name="Sondergaard T.E."/>
            <person name="Sorensen J.L."/>
            <person name="Fitzpatrick D.A."/>
            <person name="Frisvad J.C."/>
            <person name="Nielsen K.L."/>
        </authorList>
    </citation>
    <scope>NUCLEOTIDE SEQUENCE</scope>
    <source>
        <strain evidence="2">IBT 20477</strain>
    </source>
</reference>